<dbReference type="SUPFAM" id="SSF56112">
    <property type="entry name" value="Protein kinase-like (PK-like)"/>
    <property type="match status" value="1"/>
</dbReference>
<dbReference type="Gene3D" id="3.90.1200.10">
    <property type="match status" value="1"/>
</dbReference>
<dbReference type="EMBL" id="PXYL01000005">
    <property type="protein sequence ID" value="PSJ60921.1"/>
    <property type="molecule type" value="Genomic_DNA"/>
</dbReference>
<comment type="caution">
    <text evidence="3">The sequence shown here is derived from an EMBL/GenBank/DDBJ whole genome shotgun (WGS) entry which is preliminary data.</text>
</comment>
<gene>
    <name evidence="3" type="ORF">C7I85_12910</name>
</gene>
<accession>A0A2P7SF22</accession>
<dbReference type="OrthoDB" id="241498at2"/>
<reference evidence="3 4" key="1">
    <citation type="submission" date="2018-03" db="EMBL/GenBank/DDBJ databases">
        <title>The draft genome of Mesorhizobium soli JCM 19897.</title>
        <authorList>
            <person name="Li L."/>
            <person name="Liu L."/>
            <person name="Liang L."/>
            <person name="Wang T."/>
            <person name="Zhang X."/>
        </authorList>
    </citation>
    <scope>NUCLEOTIDE SEQUENCE [LARGE SCALE GENOMIC DNA]</scope>
    <source>
        <strain evidence="3 4">JCM 19897</strain>
    </source>
</reference>
<dbReference type="PANTHER" id="PTHR21064:SF6">
    <property type="entry name" value="AMINOGLYCOSIDE PHOSPHOTRANSFERASE DOMAIN-CONTAINING PROTEIN"/>
    <property type="match status" value="1"/>
</dbReference>
<dbReference type="InterPro" id="IPR002575">
    <property type="entry name" value="Aminoglycoside_PTrfase"/>
</dbReference>
<dbReference type="RefSeq" id="WP_106724390.1">
    <property type="nucleotide sequence ID" value="NZ_PXYL01000005.1"/>
</dbReference>
<evidence type="ECO:0000313" key="3">
    <source>
        <dbReference type="EMBL" id="PSJ60921.1"/>
    </source>
</evidence>
<dbReference type="GO" id="GO:0004413">
    <property type="term" value="F:homoserine kinase activity"/>
    <property type="evidence" value="ECO:0007669"/>
    <property type="project" value="TreeGrafter"/>
</dbReference>
<keyword evidence="4" id="KW-1185">Reference proteome</keyword>
<organism evidence="3 4">
    <name type="scientific">Pseudaminobacter soli</name>
    <name type="common">ex Li et al. 2025</name>
    <dbReference type="NCBI Taxonomy" id="1295366"/>
    <lineage>
        <taxon>Bacteria</taxon>
        <taxon>Pseudomonadati</taxon>
        <taxon>Pseudomonadota</taxon>
        <taxon>Alphaproteobacteria</taxon>
        <taxon>Hyphomicrobiales</taxon>
        <taxon>Phyllobacteriaceae</taxon>
        <taxon>Pseudaminobacter</taxon>
    </lineage>
</organism>
<protein>
    <submittedName>
        <fullName evidence="3">Homoserine kinase</fullName>
    </submittedName>
</protein>
<keyword evidence="3" id="KW-0808">Transferase</keyword>
<proteinExistence type="inferred from homology"/>
<keyword evidence="3" id="KW-0418">Kinase</keyword>
<dbReference type="InterPro" id="IPR011009">
    <property type="entry name" value="Kinase-like_dom_sf"/>
</dbReference>
<dbReference type="PANTHER" id="PTHR21064">
    <property type="entry name" value="AMINOGLYCOSIDE PHOSPHOTRANSFERASE DOMAIN-CONTAINING PROTEIN-RELATED"/>
    <property type="match status" value="1"/>
</dbReference>
<dbReference type="Proteomes" id="UP000240653">
    <property type="component" value="Unassembled WGS sequence"/>
</dbReference>
<dbReference type="GO" id="GO:0009088">
    <property type="term" value="P:threonine biosynthetic process"/>
    <property type="evidence" value="ECO:0007669"/>
    <property type="project" value="TreeGrafter"/>
</dbReference>
<dbReference type="Pfam" id="PF01636">
    <property type="entry name" value="APH"/>
    <property type="match status" value="1"/>
</dbReference>
<comment type="similarity">
    <text evidence="1">Belongs to the pseudomonas-type ThrB family.</text>
</comment>
<evidence type="ECO:0000313" key="4">
    <source>
        <dbReference type="Proteomes" id="UP000240653"/>
    </source>
</evidence>
<evidence type="ECO:0000259" key="2">
    <source>
        <dbReference type="Pfam" id="PF01636"/>
    </source>
</evidence>
<sequence>MADHLQQELVDALGARACEALAHWGLAGQQPELLKYRENAVFRIALANGEPAALRIHRPGYHDEAALVSELRWMTALREGGLAVPSSVPAADGHVLVHLPATGGFDAQHADIVTWMHGSPLGQSGTPLTHEPDTQFAIFFAIGAAMAEMHNLTDSWSLPDGFSRAAWDADGLLGERPLWGRFWDCAGLSAEHRSALTDLRTRLRNLLGNIPAEYLDYGLIHADLVRENMLIDGNSVGFIDFDDAGFGYRMFDIATALLKNRIEPHYKQLETALVAGYRSKRDLSDAALCTLPLFLTLRSVTYIGWLAERPEFPNAAARLARYADEALRLAEELPK</sequence>
<feature type="domain" description="Aminoglycoside phosphotransferase" evidence="2">
    <location>
        <begin position="37"/>
        <end position="264"/>
    </location>
</feature>
<dbReference type="InterPro" id="IPR050249">
    <property type="entry name" value="Pseudomonas-type_ThrB"/>
</dbReference>
<evidence type="ECO:0000256" key="1">
    <source>
        <dbReference type="ARBA" id="ARBA00038240"/>
    </source>
</evidence>
<name>A0A2P7SF22_9HYPH</name>
<dbReference type="AlphaFoldDB" id="A0A2P7SF22"/>